<dbReference type="EMBL" id="KV417716">
    <property type="protein sequence ID" value="KZP08684.1"/>
    <property type="molecule type" value="Genomic_DNA"/>
</dbReference>
<dbReference type="AlphaFoldDB" id="A0A165XLY2"/>
<sequence>MVVTECRRNYRRRTRKVSFGRLVARYSANYSDSPRGIRAGRETRGHDSGVGTCITDADFGADTHATYITISCCFVGQTSHRVNVNHLSDLTNKITHLYSGALYHLFDEATQYAIAVRMATLIKRATGSVIFGRHQGLEPDGMIADAMARVRYGHSPASWKRLWHRVFIELEGIQFAEERVKIDAEFAESFQYGNMDARMMYWSVSIL</sequence>
<dbReference type="PANTHER" id="PTHR35897:SF1">
    <property type="entry name" value="METHYLTRANSFERASE AUSD"/>
    <property type="match status" value="1"/>
</dbReference>
<evidence type="ECO:0000313" key="3">
    <source>
        <dbReference type="EMBL" id="KZP08684.1"/>
    </source>
</evidence>
<dbReference type="Proteomes" id="UP000076532">
    <property type="component" value="Unassembled WGS sequence"/>
</dbReference>
<reference evidence="3 4" key="1">
    <citation type="journal article" date="2016" name="Mol. Biol. Evol.">
        <title>Comparative Genomics of Early-Diverging Mushroom-Forming Fungi Provides Insights into the Origins of Lignocellulose Decay Capabilities.</title>
        <authorList>
            <person name="Nagy L.G."/>
            <person name="Riley R."/>
            <person name="Tritt A."/>
            <person name="Adam C."/>
            <person name="Daum C."/>
            <person name="Floudas D."/>
            <person name="Sun H."/>
            <person name="Yadav J.S."/>
            <person name="Pangilinan J."/>
            <person name="Larsson K.H."/>
            <person name="Matsuura K."/>
            <person name="Barry K."/>
            <person name="Labutti K."/>
            <person name="Kuo R."/>
            <person name="Ohm R.A."/>
            <person name="Bhattacharya S.S."/>
            <person name="Shirouzu T."/>
            <person name="Yoshinaga Y."/>
            <person name="Martin F.M."/>
            <person name="Grigoriev I.V."/>
            <person name="Hibbett D.S."/>
        </authorList>
    </citation>
    <scope>NUCLEOTIDE SEQUENCE [LARGE SCALE GENOMIC DNA]</scope>
    <source>
        <strain evidence="3 4">CBS 109695</strain>
    </source>
</reference>
<gene>
    <name evidence="3" type="ORF">FIBSPDRAFT_938868</name>
</gene>
<dbReference type="PANTHER" id="PTHR35897">
    <property type="entry name" value="METHYLTRANSFERASE AUSD"/>
    <property type="match status" value="1"/>
</dbReference>
<protein>
    <submittedName>
        <fullName evidence="3">Uncharacterized protein</fullName>
    </submittedName>
</protein>
<keyword evidence="4" id="KW-1185">Reference proteome</keyword>
<dbReference type="OrthoDB" id="2094832at2759"/>
<evidence type="ECO:0000313" key="4">
    <source>
        <dbReference type="Proteomes" id="UP000076532"/>
    </source>
</evidence>
<keyword evidence="2" id="KW-0949">S-adenosyl-L-methionine</keyword>
<organism evidence="3 4">
    <name type="scientific">Athelia psychrophila</name>
    <dbReference type="NCBI Taxonomy" id="1759441"/>
    <lineage>
        <taxon>Eukaryota</taxon>
        <taxon>Fungi</taxon>
        <taxon>Dikarya</taxon>
        <taxon>Basidiomycota</taxon>
        <taxon>Agaricomycotina</taxon>
        <taxon>Agaricomycetes</taxon>
        <taxon>Agaricomycetidae</taxon>
        <taxon>Atheliales</taxon>
        <taxon>Atheliaceae</taxon>
        <taxon>Athelia</taxon>
    </lineage>
</organism>
<evidence type="ECO:0000256" key="1">
    <source>
        <dbReference type="ARBA" id="ARBA00022679"/>
    </source>
</evidence>
<dbReference type="InterPro" id="IPR051654">
    <property type="entry name" value="Meroterpenoid_MTases"/>
</dbReference>
<dbReference type="GO" id="GO:0016740">
    <property type="term" value="F:transferase activity"/>
    <property type="evidence" value="ECO:0007669"/>
    <property type="project" value="UniProtKB-KW"/>
</dbReference>
<accession>A0A165XLY2</accession>
<dbReference type="STRING" id="436010.A0A165XLY2"/>
<keyword evidence="1" id="KW-0808">Transferase</keyword>
<evidence type="ECO:0000256" key="2">
    <source>
        <dbReference type="ARBA" id="ARBA00022691"/>
    </source>
</evidence>
<name>A0A165XLY2_9AGAM</name>
<proteinExistence type="predicted"/>